<proteinExistence type="predicted"/>
<dbReference type="Proteomes" id="UP000639643">
    <property type="component" value="Unassembled WGS sequence"/>
</dbReference>
<organism evidence="1 2">
    <name type="scientific">Colletotrichum musicola</name>
    <dbReference type="NCBI Taxonomy" id="2175873"/>
    <lineage>
        <taxon>Eukaryota</taxon>
        <taxon>Fungi</taxon>
        <taxon>Dikarya</taxon>
        <taxon>Ascomycota</taxon>
        <taxon>Pezizomycotina</taxon>
        <taxon>Sordariomycetes</taxon>
        <taxon>Hypocreomycetidae</taxon>
        <taxon>Glomerellales</taxon>
        <taxon>Glomerellaceae</taxon>
        <taxon>Colletotrichum</taxon>
        <taxon>Colletotrichum orchidearum species complex</taxon>
    </lineage>
</organism>
<evidence type="ECO:0000313" key="1">
    <source>
        <dbReference type="EMBL" id="KAF6815656.1"/>
    </source>
</evidence>
<reference evidence="1" key="1">
    <citation type="journal article" date="2020" name="Phytopathology">
        <title>Genome Sequence Resources of Colletotrichum truncatum, C. plurivorum, C. musicola, and C. sojae: Four Species Pathogenic to Soybean (Glycine max).</title>
        <authorList>
            <person name="Rogerio F."/>
            <person name="Boufleur T.R."/>
            <person name="Ciampi-Guillardi M."/>
            <person name="Sukno S.A."/>
            <person name="Thon M.R."/>
            <person name="Massola Junior N.S."/>
            <person name="Baroncelli R."/>
        </authorList>
    </citation>
    <scope>NUCLEOTIDE SEQUENCE</scope>
    <source>
        <strain evidence="1">LFN0074</strain>
    </source>
</reference>
<name>A0A8H6N133_9PEZI</name>
<dbReference type="EMBL" id="WIGM01000695">
    <property type="protein sequence ID" value="KAF6815656.1"/>
    <property type="molecule type" value="Genomic_DNA"/>
</dbReference>
<protein>
    <submittedName>
        <fullName evidence="1">Uncharacterized protein</fullName>
    </submittedName>
</protein>
<keyword evidence="2" id="KW-1185">Reference proteome</keyword>
<comment type="caution">
    <text evidence="1">The sequence shown here is derived from an EMBL/GenBank/DDBJ whole genome shotgun (WGS) entry which is preliminary data.</text>
</comment>
<dbReference type="AlphaFoldDB" id="A0A8H6N133"/>
<accession>A0A8H6N133</accession>
<evidence type="ECO:0000313" key="2">
    <source>
        <dbReference type="Proteomes" id="UP000639643"/>
    </source>
</evidence>
<sequence length="234" mass="26872">MVNAVMQSHRQGTAHYTVEDLKSIEEFRVHDMRVNYTSRCVIANGKLLLRTVLALFPCEGGAKEQTASAPALLMILRKNRLEACCEHVSWAESYPTIFHPQPNPKMPSDADPMPITNGSYVWNSRRKKTLRGPYAADLKQCRECRTSYTFIVKDLDGVRRVVCLVSYKDLGSGDHQWGTHLWCNKPGEHPKVRRRERSVRNDWAWQTCFMPGSDVKRRDLEDWCFGSLVDGSRQ</sequence>
<gene>
    <name evidence="1" type="ORF">CMUS01_12396</name>
</gene>